<dbReference type="Proteomes" id="UP000008311">
    <property type="component" value="Unassembled WGS sequence"/>
</dbReference>
<organism evidence="1 2">
    <name type="scientific">Ricinus communis</name>
    <name type="common">Castor bean</name>
    <dbReference type="NCBI Taxonomy" id="3988"/>
    <lineage>
        <taxon>Eukaryota</taxon>
        <taxon>Viridiplantae</taxon>
        <taxon>Streptophyta</taxon>
        <taxon>Embryophyta</taxon>
        <taxon>Tracheophyta</taxon>
        <taxon>Spermatophyta</taxon>
        <taxon>Magnoliopsida</taxon>
        <taxon>eudicotyledons</taxon>
        <taxon>Gunneridae</taxon>
        <taxon>Pentapetalae</taxon>
        <taxon>rosids</taxon>
        <taxon>fabids</taxon>
        <taxon>Malpighiales</taxon>
        <taxon>Euphorbiaceae</taxon>
        <taxon>Acalyphoideae</taxon>
        <taxon>Acalypheae</taxon>
        <taxon>Ricinus</taxon>
    </lineage>
</organism>
<proteinExistence type="predicted"/>
<accession>B9TA64</accession>
<dbReference type="AlphaFoldDB" id="B9TA64"/>
<dbReference type="InParanoid" id="B9TA64"/>
<evidence type="ECO:0000313" key="1">
    <source>
        <dbReference type="EMBL" id="EEF27250.1"/>
    </source>
</evidence>
<dbReference type="EMBL" id="EQ975584">
    <property type="protein sequence ID" value="EEF27250.1"/>
    <property type="molecule type" value="Genomic_DNA"/>
</dbReference>
<protein>
    <submittedName>
        <fullName evidence="1">Uncharacterized protein</fullName>
    </submittedName>
</protein>
<sequence>MVGDDDLDDESKKLQNLGLNYKSVMPAKEHDYTPPDYVKPSFLLSEVTSKPSARNPFLGGAIFHKRKKQEKGLLVVLEKTEEEVAIYKEGEERGLWSKKTHN</sequence>
<gene>
    <name evidence="1" type="ORF">RCOM_0296230</name>
</gene>
<reference evidence="2" key="1">
    <citation type="journal article" date="2010" name="Nat. Biotechnol.">
        <title>Draft genome sequence of the oilseed species Ricinus communis.</title>
        <authorList>
            <person name="Chan A.P."/>
            <person name="Crabtree J."/>
            <person name="Zhao Q."/>
            <person name="Lorenzi H."/>
            <person name="Orvis J."/>
            <person name="Puiu D."/>
            <person name="Melake-Berhan A."/>
            <person name="Jones K.M."/>
            <person name="Redman J."/>
            <person name="Chen G."/>
            <person name="Cahoon E.B."/>
            <person name="Gedil M."/>
            <person name="Stanke M."/>
            <person name="Haas B.J."/>
            <person name="Wortman J.R."/>
            <person name="Fraser-Liggett C.M."/>
            <person name="Ravel J."/>
            <person name="Rabinowicz P.D."/>
        </authorList>
    </citation>
    <scope>NUCLEOTIDE SEQUENCE [LARGE SCALE GENOMIC DNA]</scope>
    <source>
        <strain evidence="2">cv. Hale</strain>
    </source>
</reference>
<name>B9TA64_RICCO</name>
<keyword evidence="2" id="KW-1185">Reference proteome</keyword>
<evidence type="ECO:0000313" key="2">
    <source>
        <dbReference type="Proteomes" id="UP000008311"/>
    </source>
</evidence>